<dbReference type="Proteomes" id="UP000077755">
    <property type="component" value="Chromosome 9"/>
</dbReference>
<evidence type="ECO:0008006" key="3">
    <source>
        <dbReference type="Google" id="ProtNLM"/>
    </source>
</evidence>
<keyword evidence="2" id="KW-1185">Reference proteome</keyword>
<sequence>MQWYTIWTAHGEKMPEEKIETSTRNVGDGDDDMYHDADDMLRDIGEANRYFENVDDEPNPAAKEFYKMLHSASEPIYPSNVNYTTFEFVNELLHFKNKHNCSNNGFDDLLKLIGSVLPDNHKLPQTYYANDCMLFYKENSEKTRCDICKESRYKEPKDLNKKQIPRKILRYFPLTPRLQRLFMAGKTAKCMRWHHDRNVVEGELSHPADGDEWKQFDRSGWSTKGKLSCPVCMGEVKAKQLKYGGKVTFYDTSRYFLEPDDPLRRSTRFGSVETRSCTCRHSGIIAKTMFGTCGLWSSLVCKSEIINVATASTCQESCNTF</sequence>
<dbReference type="PANTHER" id="PTHR10775:SF182">
    <property type="entry name" value="TRANSPOSON, EN_SPM-LIKE, TRANSPOSASE-ASSOCIATED DOMAIN PROTEIN-RELATED"/>
    <property type="match status" value="1"/>
</dbReference>
<protein>
    <recommendedName>
        <fullName evidence="3">Transposase-associated domain-containing protein</fullName>
    </recommendedName>
</protein>
<organism evidence="1 2">
    <name type="scientific">Daucus carota subsp. sativus</name>
    <name type="common">Carrot</name>
    <dbReference type="NCBI Taxonomy" id="79200"/>
    <lineage>
        <taxon>Eukaryota</taxon>
        <taxon>Viridiplantae</taxon>
        <taxon>Streptophyta</taxon>
        <taxon>Embryophyta</taxon>
        <taxon>Tracheophyta</taxon>
        <taxon>Spermatophyta</taxon>
        <taxon>Magnoliopsida</taxon>
        <taxon>eudicotyledons</taxon>
        <taxon>Gunneridae</taxon>
        <taxon>Pentapetalae</taxon>
        <taxon>asterids</taxon>
        <taxon>campanulids</taxon>
        <taxon>Apiales</taxon>
        <taxon>Apiaceae</taxon>
        <taxon>Apioideae</taxon>
        <taxon>Scandiceae</taxon>
        <taxon>Daucinae</taxon>
        <taxon>Daucus</taxon>
        <taxon>Daucus sect. Daucus</taxon>
    </lineage>
</organism>
<reference evidence="1" key="1">
    <citation type="journal article" date="2016" name="Nat. Genet.">
        <title>A high-quality carrot genome assembly provides new insights into carotenoid accumulation and asterid genome evolution.</title>
        <authorList>
            <person name="Iorizzo M."/>
            <person name="Ellison S."/>
            <person name="Senalik D."/>
            <person name="Zeng P."/>
            <person name="Satapoomin P."/>
            <person name="Huang J."/>
            <person name="Bowman M."/>
            <person name="Iovene M."/>
            <person name="Sanseverino W."/>
            <person name="Cavagnaro P."/>
            <person name="Yildiz M."/>
            <person name="Macko-Podgorni A."/>
            <person name="Moranska E."/>
            <person name="Grzebelus E."/>
            <person name="Grzebelus D."/>
            <person name="Ashrafi H."/>
            <person name="Zheng Z."/>
            <person name="Cheng S."/>
            <person name="Spooner D."/>
            <person name="Van Deynze A."/>
            <person name="Simon P."/>
        </authorList>
    </citation>
    <scope>NUCLEOTIDE SEQUENCE</scope>
    <source>
        <tissue evidence="1">Leaf</tissue>
    </source>
</reference>
<proteinExistence type="predicted"/>
<accession>A0AAF0Y117</accession>
<evidence type="ECO:0000313" key="1">
    <source>
        <dbReference type="EMBL" id="WOH16572.1"/>
    </source>
</evidence>
<dbReference type="EMBL" id="CP093351">
    <property type="protein sequence ID" value="WOH16572.1"/>
    <property type="molecule type" value="Genomic_DNA"/>
</dbReference>
<reference evidence="1" key="2">
    <citation type="submission" date="2022-03" db="EMBL/GenBank/DDBJ databases">
        <title>Draft title - Genomic analysis of global carrot germplasm unveils the trajectory of domestication and the origin of high carotenoid orange carrot.</title>
        <authorList>
            <person name="Iorizzo M."/>
            <person name="Ellison S."/>
            <person name="Senalik D."/>
            <person name="Macko-Podgorni A."/>
            <person name="Grzebelus D."/>
            <person name="Bostan H."/>
            <person name="Rolling W."/>
            <person name="Curaba J."/>
            <person name="Simon P."/>
        </authorList>
    </citation>
    <scope>NUCLEOTIDE SEQUENCE</scope>
    <source>
        <tissue evidence="1">Leaf</tissue>
    </source>
</reference>
<gene>
    <name evidence="1" type="ORF">DCAR_0936128</name>
</gene>
<dbReference type="PANTHER" id="PTHR10775">
    <property type="entry name" value="OS08G0208400 PROTEIN"/>
    <property type="match status" value="1"/>
</dbReference>
<name>A0AAF0Y117_DAUCS</name>
<dbReference type="AlphaFoldDB" id="A0AAF0Y117"/>
<evidence type="ECO:0000313" key="2">
    <source>
        <dbReference type="Proteomes" id="UP000077755"/>
    </source>
</evidence>